<proteinExistence type="predicted"/>
<dbReference type="PANTHER" id="PTHR24379:SF121">
    <property type="entry name" value="C2H2-TYPE DOMAIN-CONTAINING PROTEIN"/>
    <property type="match status" value="1"/>
</dbReference>
<keyword evidence="3 5" id="KW-0863">Zinc-finger</keyword>
<dbReference type="EMBL" id="JAHIBW010000024">
    <property type="protein sequence ID" value="KAG7298311.1"/>
    <property type="molecule type" value="Genomic_DNA"/>
</dbReference>
<evidence type="ECO:0000256" key="3">
    <source>
        <dbReference type="ARBA" id="ARBA00022771"/>
    </source>
</evidence>
<evidence type="ECO:0000256" key="4">
    <source>
        <dbReference type="ARBA" id="ARBA00022833"/>
    </source>
</evidence>
<comment type="caution">
    <text evidence="7">The sequence shown here is derived from an EMBL/GenBank/DDBJ whole genome shotgun (WGS) entry which is preliminary data.</text>
</comment>
<evidence type="ECO:0000313" key="8">
    <source>
        <dbReference type="Proteomes" id="UP000823941"/>
    </source>
</evidence>
<dbReference type="Proteomes" id="UP000823941">
    <property type="component" value="Chromosome 24"/>
</dbReference>
<dbReference type="InterPro" id="IPR036236">
    <property type="entry name" value="Znf_C2H2_sf"/>
</dbReference>
<evidence type="ECO:0000256" key="5">
    <source>
        <dbReference type="PROSITE-ProRule" id="PRU00042"/>
    </source>
</evidence>
<dbReference type="PROSITE" id="PS00028">
    <property type="entry name" value="ZINC_FINGER_C2H2_1"/>
    <property type="match status" value="6"/>
</dbReference>
<organism evidence="7 8">
    <name type="scientific">Plutella xylostella</name>
    <name type="common">Diamondback moth</name>
    <name type="synonym">Plutella maculipennis</name>
    <dbReference type="NCBI Taxonomy" id="51655"/>
    <lineage>
        <taxon>Eukaryota</taxon>
        <taxon>Metazoa</taxon>
        <taxon>Ecdysozoa</taxon>
        <taxon>Arthropoda</taxon>
        <taxon>Hexapoda</taxon>
        <taxon>Insecta</taxon>
        <taxon>Pterygota</taxon>
        <taxon>Neoptera</taxon>
        <taxon>Endopterygota</taxon>
        <taxon>Lepidoptera</taxon>
        <taxon>Glossata</taxon>
        <taxon>Ditrysia</taxon>
        <taxon>Yponomeutoidea</taxon>
        <taxon>Plutellidae</taxon>
        <taxon>Plutella</taxon>
    </lineage>
</organism>
<evidence type="ECO:0000256" key="2">
    <source>
        <dbReference type="ARBA" id="ARBA00022737"/>
    </source>
</evidence>
<keyword evidence="8" id="KW-1185">Reference proteome</keyword>
<dbReference type="PANTHER" id="PTHR24379">
    <property type="entry name" value="KRAB AND ZINC FINGER DOMAIN-CONTAINING"/>
    <property type="match status" value="1"/>
</dbReference>
<feature type="domain" description="C2H2-type" evidence="6">
    <location>
        <begin position="202"/>
        <end position="230"/>
    </location>
</feature>
<evidence type="ECO:0000256" key="1">
    <source>
        <dbReference type="ARBA" id="ARBA00022723"/>
    </source>
</evidence>
<keyword evidence="2" id="KW-0677">Repeat</keyword>
<keyword evidence="1" id="KW-0479">Metal-binding</keyword>
<keyword evidence="4" id="KW-0862">Zinc</keyword>
<evidence type="ECO:0000313" key="7">
    <source>
        <dbReference type="EMBL" id="KAG7298311.1"/>
    </source>
</evidence>
<gene>
    <name evidence="7" type="ORF">JYU34_017910</name>
</gene>
<dbReference type="InterPro" id="IPR013087">
    <property type="entry name" value="Znf_C2H2_type"/>
</dbReference>
<accession>A0ABQ7PZA7</accession>
<evidence type="ECO:0000259" key="6">
    <source>
        <dbReference type="PROSITE" id="PS50157"/>
    </source>
</evidence>
<sequence>MMRRHAMAIVEYSTAWAFRWWRNAFFCSYCDDKFVDTTPLRHHVFNNHLDQKPTKRIFAKVTENNMLKIDVTDLRCKLCGQEVDGIDHLKQHIISEHNKPFNNEYSDGVLPFKLDDAKGFACQKCFVEFANFSKLNEHMNSHYQNYVCEACGKAFVSKSRFRTHVQSHEIGSFPCGECEEILNTRAARMCHKFRVHRKGMRYTCPRCPQIFTTYYARAKHLVGGHAQQKRVYACDGCERVFETSCKRAAHARSHRPVVSHECPHCQWKSGSKAQMTKHLMTHGGSKEDIGQV</sequence>
<feature type="domain" description="C2H2-type" evidence="6">
    <location>
        <begin position="232"/>
        <end position="254"/>
    </location>
</feature>
<feature type="domain" description="C2H2-type" evidence="6">
    <location>
        <begin position="120"/>
        <end position="142"/>
    </location>
</feature>
<feature type="domain" description="C2H2-type" evidence="6">
    <location>
        <begin position="146"/>
        <end position="168"/>
    </location>
</feature>
<reference evidence="7 8" key="1">
    <citation type="submission" date="2021-06" db="EMBL/GenBank/DDBJ databases">
        <title>A haploid diamondback moth (Plutella xylostella L.) genome assembly resolves 31 chromosomes and identifies a diamide resistance mutation.</title>
        <authorList>
            <person name="Ward C.M."/>
            <person name="Perry K.D."/>
            <person name="Baker G."/>
            <person name="Powis K."/>
            <person name="Heckel D.G."/>
            <person name="Baxter S.W."/>
        </authorList>
    </citation>
    <scope>NUCLEOTIDE SEQUENCE [LARGE SCALE GENOMIC DNA]</scope>
    <source>
        <strain evidence="7 8">LV</strain>
        <tissue evidence="7">Single pupa</tissue>
    </source>
</reference>
<name>A0ABQ7PZA7_PLUXY</name>
<dbReference type="Gene3D" id="3.30.160.60">
    <property type="entry name" value="Classic Zinc Finger"/>
    <property type="match status" value="3"/>
</dbReference>
<protein>
    <recommendedName>
        <fullName evidence="6">C2H2-type domain-containing protein</fullName>
    </recommendedName>
</protein>
<feature type="domain" description="C2H2-type" evidence="6">
    <location>
        <begin position="25"/>
        <end position="53"/>
    </location>
</feature>
<dbReference type="SUPFAM" id="SSF57667">
    <property type="entry name" value="beta-beta-alpha zinc fingers"/>
    <property type="match status" value="2"/>
</dbReference>
<dbReference type="PROSITE" id="PS50157">
    <property type="entry name" value="ZINC_FINGER_C2H2_2"/>
    <property type="match status" value="6"/>
</dbReference>
<feature type="domain" description="C2H2-type" evidence="6">
    <location>
        <begin position="260"/>
        <end position="287"/>
    </location>
</feature>
<dbReference type="Pfam" id="PF13894">
    <property type="entry name" value="zf-C2H2_4"/>
    <property type="match status" value="1"/>
</dbReference>
<dbReference type="SMART" id="SM00355">
    <property type="entry name" value="ZnF_C2H2"/>
    <property type="match status" value="8"/>
</dbReference>